<dbReference type="PANTHER" id="PTHR12801">
    <property type="entry name" value="RNA EXONUCLEASE REXO1 / RECO3 FAMILY MEMBER-RELATED"/>
    <property type="match status" value="1"/>
</dbReference>
<dbReference type="AlphaFoldDB" id="A0AAV5HNT2"/>
<dbReference type="SMART" id="SM00479">
    <property type="entry name" value="EXOIII"/>
    <property type="match status" value="1"/>
</dbReference>
<keyword evidence="5" id="KW-0378">Hydrolase</keyword>
<dbReference type="InterPro" id="IPR013520">
    <property type="entry name" value="Ribonucl_H"/>
</dbReference>
<dbReference type="Gene3D" id="3.30.160.60">
    <property type="entry name" value="Classic Zinc Finger"/>
    <property type="match status" value="1"/>
</dbReference>
<keyword evidence="8" id="KW-0863">Zinc-finger</keyword>
<evidence type="ECO:0000313" key="11">
    <source>
        <dbReference type="Proteomes" id="UP001054252"/>
    </source>
</evidence>
<dbReference type="PROSITE" id="PS50157">
    <property type="entry name" value="ZINC_FINGER_C2H2_2"/>
    <property type="match status" value="1"/>
</dbReference>
<proteinExistence type="inferred from homology"/>
<evidence type="ECO:0000256" key="5">
    <source>
        <dbReference type="ARBA" id="ARBA00022801"/>
    </source>
</evidence>
<dbReference type="InterPro" id="IPR047021">
    <property type="entry name" value="REXO1/3/4-like"/>
</dbReference>
<reference evidence="10 11" key="1">
    <citation type="journal article" date="2021" name="Commun. Biol.">
        <title>The genome of Shorea leprosula (Dipterocarpaceae) highlights the ecological relevance of drought in aseasonal tropical rainforests.</title>
        <authorList>
            <person name="Ng K.K.S."/>
            <person name="Kobayashi M.J."/>
            <person name="Fawcett J.A."/>
            <person name="Hatakeyama M."/>
            <person name="Paape T."/>
            <person name="Ng C.H."/>
            <person name="Ang C.C."/>
            <person name="Tnah L.H."/>
            <person name="Lee C.T."/>
            <person name="Nishiyama T."/>
            <person name="Sese J."/>
            <person name="O'Brien M.J."/>
            <person name="Copetti D."/>
            <person name="Mohd Noor M.I."/>
            <person name="Ong R.C."/>
            <person name="Putra M."/>
            <person name="Sireger I.Z."/>
            <person name="Indrioko S."/>
            <person name="Kosugi Y."/>
            <person name="Izuno A."/>
            <person name="Isagi Y."/>
            <person name="Lee S.L."/>
            <person name="Shimizu K.K."/>
        </authorList>
    </citation>
    <scope>NUCLEOTIDE SEQUENCE [LARGE SCALE GENOMIC DNA]</scope>
    <source>
        <strain evidence="10">214</strain>
    </source>
</reference>
<comment type="subcellular location">
    <subcellularLocation>
        <location evidence="1">Nucleus</location>
    </subcellularLocation>
</comment>
<gene>
    <name evidence="10" type="ORF">SLEP1_g1147</name>
</gene>
<dbReference type="InterPro" id="IPR036397">
    <property type="entry name" value="RNaseH_sf"/>
</dbReference>
<dbReference type="CDD" id="cd06144">
    <property type="entry name" value="REX4_like"/>
    <property type="match status" value="1"/>
</dbReference>
<keyword evidence="7" id="KW-0539">Nucleus</keyword>
<dbReference type="GO" id="GO:0003676">
    <property type="term" value="F:nucleic acid binding"/>
    <property type="evidence" value="ECO:0007669"/>
    <property type="project" value="InterPro"/>
</dbReference>
<comment type="similarity">
    <text evidence="2">Belongs to the REXO4 family.</text>
</comment>
<evidence type="ECO:0000256" key="6">
    <source>
        <dbReference type="ARBA" id="ARBA00022839"/>
    </source>
</evidence>
<evidence type="ECO:0000256" key="1">
    <source>
        <dbReference type="ARBA" id="ARBA00004123"/>
    </source>
</evidence>
<dbReference type="Pfam" id="PF00929">
    <property type="entry name" value="RNase_T"/>
    <property type="match status" value="1"/>
</dbReference>
<dbReference type="GO" id="GO:0008270">
    <property type="term" value="F:zinc ion binding"/>
    <property type="evidence" value="ECO:0007669"/>
    <property type="project" value="UniProtKB-KW"/>
</dbReference>
<evidence type="ECO:0000256" key="3">
    <source>
        <dbReference type="ARBA" id="ARBA00016937"/>
    </source>
</evidence>
<evidence type="ECO:0000259" key="9">
    <source>
        <dbReference type="PROSITE" id="PS50157"/>
    </source>
</evidence>
<evidence type="ECO:0000313" key="10">
    <source>
        <dbReference type="EMBL" id="GKU86650.1"/>
    </source>
</evidence>
<name>A0AAV5HNT2_9ROSI</name>
<keyword evidence="8" id="KW-0479">Metal-binding</keyword>
<dbReference type="InterPro" id="IPR037431">
    <property type="entry name" value="REX4_DEDDh_dom"/>
</dbReference>
<evidence type="ECO:0000256" key="4">
    <source>
        <dbReference type="ARBA" id="ARBA00022722"/>
    </source>
</evidence>
<keyword evidence="4" id="KW-0540">Nuclease</keyword>
<dbReference type="PANTHER" id="PTHR12801:SF123">
    <property type="entry name" value="RNA EXONUCLEASE 4"/>
    <property type="match status" value="1"/>
</dbReference>
<evidence type="ECO:0000256" key="8">
    <source>
        <dbReference type="PROSITE-ProRule" id="PRU00042"/>
    </source>
</evidence>
<comment type="caution">
    <text evidence="10">The sequence shown here is derived from an EMBL/GenBank/DDBJ whole genome shotgun (WGS) entry which is preliminary data.</text>
</comment>
<dbReference type="GO" id="GO:0008408">
    <property type="term" value="F:3'-5' exonuclease activity"/>
    <property type="evidence" value="ECO:0007669"/>
    <property type="project" value="InterPro"/>
</dbReference>
<dbReference type="PROSITE" id="PS00028">
    <property type="entry name" value="ZINC_FINGER_C2H2_1"/>
    <property type="match status" value="1"/>
</dbReference>
<evidence type="ECO:0000256" key="7">
    <source>
        <dbReference type="ARBA" id="ARBA00023242"/>
    </source>
</evidence>
<dbReference type="Proteomes" id="UP001054252">
    <property type="component" value="Unassembled WGS sequence"/>
</dbReference>
<dbReference type="InterPro" id="IPR013087">
    <property type="entry name" value="Znf_C2H2_type"/>
</dbReference>
<dbReference type="GO" id="GO:0005634">
    <property type="term" value="C:nucleus"/>
    <property type="evidence" value="ECO:0007669"/>
    <property type="project" value="UniProtKB-SubCell"/>
</dbReference>
<protein>
    <recommendedName>
        <fullName evidence="3">RNA exonuclease 4</fullName>
    </recommendedName>
</protein>
<keyword evidence="8" id="KW-0862">Zinc</keyword>
<dbReference type="InterPro" id="IPR012337">
    <property type="entry name" value="RNaseH-like_sf"/>
</dbReference>
<organism evidence="10 11">
    <name type="scientific">Rubroshorea leprosula</name>
    <dbReference type="NCBI Taxonomy" id="152421"/>
    <lineage>
        <taxon>Eukaryota</taxon>
        <taxon>Viridiplantae</taxon>
        <taxon>Streptophyta</taxon>
        <taxon>Embryophyta</taxon>
        <taxon>Tracheophyta</taxon>
        <taxon>Spermatophyta</taxon>
        <taxon>Magnoliopsida</taxon>
        <taxon>eudicotyledons</taxon>
        <taxon>Gunneridae</taxon>
        <taxon>Pentapetalae</taxon>
        <taxon>rosids</taxon>
        <taxon>malvids</taxon>
        <taxon>Malvales</taxon>
        <taxon>Dipterocarpaceae</taxon>
        <taxon>Rubroshorea</taxon>
    </lineage>
</organism>
<sequence>MDKEAGPSTTRTQRHKCSGCYKQFKRKEHLIEHMKISYHSFHQPRCLVCQKHCQSFESVREHLRGLFGKSSCSEIFSDRGCNLCLKVFDSANALNEHQEMCLRSAPVPLGAKIMPSIESHPNISGVIGETSNGKGQRAVAMDCEMVGGGLDGSLDICARVCLVDEDENLIFHAYVKPQMPVTNYRYEVTGLTEDHLTDAMPLDEVKNKISEVLYNGESIGRARLDGGDARLLVGHSLLHDLECLRMSYPGHLLRDTAKYRPLMKTNLVSHSLKYLTKTYLGYVIQSGVHDPYEDCVSVMRLYKRMRAQDHQMKGVVSVYAGCGFDSIKSKELEKMTPDELYAVSMSNYQCWCLDLIKESSICI</sequence>
<evidence type="ECO:0000256" key="2">
    <source>
        <dbReference type="ARBA" id="ARBA00010489"/>
    </source>
</evidence>
<keyword evidence="11" id="KW-1185">Reference proteome</keyword>
<dbReference type="EMBL" id="BPVZ01000001">
    <property type="protein sequence ID" value="GKU86650.1"/>
    <property type="molecule type" value="Genomic_DNA"/>
</dbReference>
<dbReference type="GO" id="GO:0006364">
    <property type="term" value="P:rRNA processing"/>
    <property type="evidence" value="ECO:0007669"/>
    <property type="project" value="InterPro"/>
</dbReference>
<feature type="domain" description="C2H2-type" evidence="9">
    <location>
        <begin position="15"/>
        <end position="44"/>
    </location>
</feature>
<accession>A0AAV5HNT2</accession>
<dbReference type="Gene3D" id="3.30.420.10">
    <property type="entry name" value="Ribonuclease H-like superfamily/Ribonuclease H"/>
    <property type="match status" value="1"/>
</dbReference>
<dbReference type="SUPFAM" id="SSF53098">
    <property type="entry name" value="Ribonuclease H-like"/>
    <property type="match status" value="1"/>
</dbReference>
<keyword evidence="6" id="KW-0269">Exonuclease</keyword>